<dbReference type="InterPro" id="IPR036388">
    <property type="entry name" value="WH-like_DNA-bd_sf"/>
</dbReference>
<evidence type="ECO:0000313" key="7">
    <source>
        <dbReference type="Proteomes" id="UP000286931"/>
    </source>
</evidence>
<dbReference type="GO" id="GO:0003700">
    <property type="term" value="F:DNA-binding transcription factor activity"/>
    <property type="evidence" value="ECO:0007669"/>
    <property type="project" value="InterPro"/>
</dbReference>
<evidence type="ECO:0000259" key="5">
    <source>
        <dbReference type="PROSITE" id="PS50931"/>
    </source>
</evidence>
<dbReference type="EMBL" id="BIFH01000025">
    <property type="protein sequence ID" value="GCD97757.1"/>
    <property type="molecule type" value="Genomic_DNA"/>
</dbReference>
<sequence length="302" mass="32241">MFDLRQFQVLRAIASSGSLAGAARELHYGHPTISYHLGALEAHLGVKLVERGPTGAVLTDVGTMVLEHACAVLDRIDTVEADVEARAKHGVATLRIGAFHSAASRLLPRAVRNAAIGSDVRIELIEAEPLDLVAHVRAGSLHCAVIYDVGGAGARYGADMRAETLFDDPYRVLLPASHPQARAVGPVDIELLADDGWIVSRGSYDPSDQTLFATCQSLGFRPRTVLRTDDYGVVHGFVAAGTAVALVPELALEEGYDVVARPAVQVLGCRSIRFLAPQGTQPALVGRLREELHRAAAIRKTP</sequence>
<comment type="caution">
    <text evidence="6">The sequence shown here is derived from an EMBL/GenBank/DDBJ whole genome shotgun (WGS) entry which is preliminary data.</text>
</comment>
<dbReference type="AlphaFoldDB" id="A0A401YT06"/>
<dbReference type="PANTHER" id="PTHR30346">
    <property type="entry name" value="TRANSCRIPTIONAL DUAL REGULATOR HCAR-RELATED"/>
    <property type="match status" value="1"/>
</dbReference>
<accession>A0A401YT06</accession>
<dbReference type="InterPro" id="IPR005119">
    <property type="entry name" value="LysR_subst-bd"/>
</dbReference>
<dbReference type="SUPFAM" id="SSF53850">
    <property type="entry name" value="Periplasmic binding protein-like II"/>
    <property type="match status" value="1"/>
</dbReference>
<dbReference type="Gene3D" id="3.40.190.10">
    <property type="entry name" value="Periplasmic binding protein-like II"/>
    <property type="match status" value="2"/>
</dbReference>
<keyword evidence="3" id="KW-0238">DNA-binding</keyword>
<gene>
    <name evidence="6" type="ORF">EHYA_05453</name>
</gene>
<dbReference type="RefSeq" id="WP_126639716.1">
    <property type="nucleotide sequence ID" value="NZ_BIFH01000025.1"/>
</dbReference>
<dbReference type="OrthoDB" id="3505530at2"/>
<dbReference type="PANTHER" id="PTHR30346:SF29">
    <property type="entry name" value="LYSR SUBSTRATE-BINDING"/>
    <property type="match status" value="1"/>
</dbReference>
<dbReference type="Pfam" id="PF00126">
    <property type="entry name" value="HTH_1"/>
    <property type="match status" value="1"/>
</dbReference>
<reference evidence="6 7" key="1">
    <citation type="submission" date="2018-12" db="EMBL/GenBank/DDBJ databases">
        <title>Draft genome sequence of Embleya hyalina NBRC 13850T.</title>
        <authorList>
            <person name="Komaki H."/>
            <person name="Hosoyama A."/>
            <person name="Kimura A."/>
            <person name="Ichikawa N."/>
            <person name="Tamura T."/>
        </authorList>
    </citation>
    <scope>NUCLEOTIDE SEQUENCE [LARGE SCALE GENOMIC DNA]</scope>
    <source>
        <strain evidence="6 7">NBRC 13850</strain>
    </source>
</reference>
<evidence type="ECO:0000256" key="2">
    <source>
        <dbReference type="ARBA" id="ARBA00023015"/>
    </source>
</evidence>
<evidence type="ECO:0000256" key="1">
    <source>
        <dbReference type="ARBA" id="ARBA00009437"/>
    </source>
</evidence>
<dbReference type="PROSITE" id="PS50931">
    <property type="entry name" value="HTH_LYSR"/>
    <property type="match status" value="1"/>
</dbReference>
<evidence type="ECO:0000256" key="4">
    <source>
        <dbReference type="ARBA" id="ARBA00023163"/>
    </source>
</evidence>
<name>A0A401YT06_9ACTN</name>
<dbReference type="GO" id="GO:0032993">
    <property type="term" value="C:protein-DNA complex"/>
    <property type="evidence" value="ECO:0007669"/>
    <property type="project" value="TreeGrafter"/>
</dbReference>
<keyword evidence="7" id="KW-1185">Reference proteome</keyword>
<dbReference type="SUPFAM" id="SSF46785">
    <property type="entry name" value="Winged helix' DNA-binding domain"/>
    <property type="match status" value="1"/>
</dbReference>
<feature type="domain" description="HTH lysR-type" evidence="5">
    <location>
        <begin position="2"/>
        <end position="59"/>
    </location>
</feature>
<dbReference type="Pfam" id="PF03466">
    <property type="entry name" value="LysR_substrate"/>
    <property type="match status" value="1"/>
</dbReference>
<keyword evidence="2" id="KW-0805">Transcription regulation</keyword>
<evidence type="ECO:0000313" key="6">
    <source>
        <dbReference type="EMBL" id="GCD97757.1"/>
    </source>
</evidence>
<keyword evidence="4" id="KW-0804">Transcription</keyword>
<evidence type="ECO:0000256" key="3">
    <source>
        <dbReference type="ARBA" id="ARBA00023125"/>
    </source>
</evidence>
<protein>
    <submittedName>
        <fullName evidence="6">LysR family transcriptional regulator</fullName>
    </submittedName>
</protein>
<proteinExistence type="inferred from homology"/>
<dbReference type="InterPro" id="IPR000847">
    <property type="entry name" value="LysR_HTH_N"/>
</dbReference>
<dbReference type="GO" id="GO:0003677">
    <property type="term" value="F:DNA binding"/>
    <property type="evidence" value="ECO:0007669"/>
    <property type="project" value="UniProtKB-KW"/>
</dbReference>
<dbReference type="Gene3D" id="1.10.10.10">
    <property type="entry name" value="Winged helix-like DNA-binding domain superfamily/Winged helix DNA-binding domain"/>
    <property type="match status" value="1"/>
</dbReference>
<dbReference type="Proteomes" id="UP000286931">
    <property type="component" value="Unassembled WGS sequence"/>
</dbReference>
<organism evidence="6 7">
    <name type="scientific">Embleya hyalina</name>
    <dbReference type="NCBI Taxonomy" id="516124"/>
    <lineage>
        <taxon>Bacteria</taxon>
        <taxon>Bacillati</taxon>
        <taxon>Actinomycetota</taxon>
        <taxon>Actinomycetes</taxon>
        <taxon>Kitasatosporales</taxon>
        <taxon>Streptomycetaceae</taxon>
        <taxon>Embleya</taxon>
    </lineage>
</organism>
<comment type="similarity">
    <text evidence="1">Belongs to the LysR transcriptional regulatory family.</text>
</comment>
<dbReference type="InterPro" id="IPR036390">
    <property type="entry name" value="WH_DNA-bd_sf"/>
</dbReference>